<organism evidence="2 3">
    <name type="scientific">Hyaloscypha variabilis (strain UAMH 11265 / GT02V1 / F)</name>
    <name type="common">Meliniomyces variabilis</name>
    <dbReference type="NCBI Taxonomy" id="1149755"/>
    <lineage>
        <taxon>Eukaryota</taxon>
        <taxon>Fungi</taxon>
        <taxon>Dikarya</taxon>
        <taxon>Ascomycota</taxon>
        <taxon>Pezizomycotina</taxon>
        <taxon>Leotiomycetes</taxon>
        <taxon>Helotiales</taxon>
        <taxon>Hyaloscyphaceae</taxon>
        <taxon>Hyaloscypha</taxon>
        <taxon>Hyaloscypha variabilis</taxon>
    </lineage>
</organism>
<evidence type="ECO:0000313" key="3">
    <source>
        <dbReference type="Proteomes" id="UP000235786"/>
    </source>
</evidence>
<sequence length="660" mass="73103">MEKSKFTSKRPVEDEDTHPSTSSSLKRHMAARPRSMKNTATSVKKDPSGQQKLRAPPKGIVTPPQDPEIIDLCIDVVAKPVGRPTGGFPRFKDGDVVVDLGMLGELTYRLHSSTLSQVSPWFNDTLKYTVQEADNRFASSYTKRTGIRARYELSYNADLNILVLGRTTMTKVRIPEEPPVMTSTAASTADRQISETSPTISQQLSSNTMPNVRTDTKESNSNDPSTASIPHSVQAALTNITAAPETPTQCAIGSIQHDDSTALLMPGQSTIKIEEPRIKQEEQAPSPDVPIKNEKLVLSQVDLMPSEENQVPTNEVHITTTQNQDTATEEHVEASPTPAATGEHHSATDAQDDGLAKATNPTNREDQAMPPTAELMAAYKGLFRTYCGQTPAIDNKDINVALRQAEAIIKVAELYGSIPIVRPYLGNCLMQFGLDVYKAILRDPPRWLLLSLYLHSATIFKEAAVHIIGNLGHCPWSSVKLKDMPDDLVTFINKKTDRLKRLIADVERTLFTTSIDIKGEEAQLAPTDKRTINTWYVTQLWKQWFIRSVTQDEVPKPTGRTDGAKYRAIAKGNDAYLPLETVTDHIKAFRKPCPLTKVDKAVIEEDLKMIKTFAQTHVQELCVNNSMLSVEEAGIEHLTCAKVDDIDISWIKQGDSRIED</sequence>
<feature type="compositionally biased region" description="Basic residues" evidence="1">
    <location>
        <begin position="25"/>
        <end position="35"/>
    </location>
</feature>
<proteinExistence type="predicted"/>
<name>A0A2J6R6C0_HYAVF</name>
<feature type="region of interest" description="Disordered" evidence="1">
    <location>
        <begin position="180"/>
        <end position="229"/>
    </location>
</feature>
<dbReference type="PANTHER" id="PTHR38119">
    <property type="entry name" value="BTB DOMAIN-CONTAINING PROTEIN-RELATED"/>
    <property type="match status" value="1"/>
</dbReference>
<evidence type="ECO:0000313" key="2">
    <source>
        <dbReference type="EMBL" id="PMD34072.1"/>
    </source>
</evidence>
<feature type="region of interest" description="Disordered" evidence="1">
    <location>
        <begin position="306"/>
        <end position="371"/>
    </location>
</feature>
<feature type="region of interest" description="Disordered" evidence="1">
    <location>
        <begin position="1"/>
        <end position="64"/>
    </location>
</feature>
<keyword evidence="3" id="KW-1185">Reference proteome</keyword>
<gene>
    <name evidence="2" type="ORF">L207DRAFT_534442</name>
</gene>
<dbReference type="OrthoDB" id="5280838at2759"/>
<dbReference type="PANTHER" id="PTHR38119:SF1">
    <property type="entry name" value="BTB DOMAIN-CONTAINING PROTEIN"/>
    <property type="match status" value="1"/>
</dbReference>
<accession>A0A2J6R6C0</accession>
<dbReference type="Proteomes" id="UP000235786">
    <property type="component" value="Unassembled WGS sequence"/>
</dbReference>
<protein>
    <submittedName>
        <fullName evidence="2">Uncharacterized protein</fullName>
    </submittedName>
</protein>
<evidence type="ECO:0000256" key="1">
    <source>
        <dbReference type="SAM" id="MobiDB-lite"/>
    </source>
</evidence>
<feature type="compositionally biased region" description="Polar residues" evidence="1">
    <location>
        <begin position="181"/>
        <end position="213"/>
    </location>
</feature>
<reference evidence="2 3" key="1">
    <citation type="submission" date="2016-04" db="EMBL/GenBank/DDBJ databases">
        <title>A degradative enzymes factory behind the ericoid mycorrhizal symbiosis.</title>
        <authorList>
            <consortium name="DOE Joint Genome Institute"/>
            <person name="Martino E."/>
            <person name="Morin E."/>
            <person name="Grelet G."/>
            <person name="Kuo A."/>
            <person name="Kohler A."/>
            <person name="Daghino S."/>
            <person name="Barry K."/>
            <person name="Choi C."/>
            <person name="Cichocki N."/>
            <person name="Clum A."/>
            <person name="Copeland A."/>
            <person name="Hainaut M."/>
            <person name="Haridas S."/>
            <person name="Labutti K."/>
            <person name="Lindquist E."/>
            <person name="Lipzen A."/>
            <person name="Khouja H.-R."/>
            <person name="Murat C."/>
            <person name="Ohm R."/>
            <person name="Olson A."/>
            <person name="Spatafora J."/>
            <person name="Veneault-Fourrey C."/>
            <person name="Henrissat B."/>
            <person name="Grigoriev I."/>
            <person name="Martin F."/>
            <person name="Perotto S."/>
        </authorList>
    </citation>
    <scope>NUCLEOTIDE SEQUENCE [LARGE SCALE GENOMIC DNA]</scope>
    <source>
        <strain evidence="2 3">F</strain>
    </source>
</reference>
<feature type="compositionally biased region" description="Polar residues" evidence="1">
    <location>
        <begin position="307"/>
        <end position="326"/>
    </location>
</feature>
<dbReference type="AlphaFoldDB" id="A0A2J6R6C0"/>
<dbReference type="EMBL" id="KZ613954">
    <property type="protein sequence ID" value="PMD34072.1"/>
    <property type="molecule type" value="Genomic_DNA"/>
</dbReference>
<dbReference type="STRING" id="1149755.A0A2J6R6C0"/>